<dbReference type="PANTHER" id="PTHR38099:SF1">
    <property type="entry name" value="LARGE RIBOSOMAL RNA SUBUNIT ACCUMULATION PROTEIN YCED"/>
    <property type="match status" value="1"/>
</dbReference>
<comment type="caution">
    <text evidence="7">The sequence shown here is derived from an EMBL/GenBank/DDBJ whole genome shotgun (WGS) entry which is preliminary data.</text>
</comment>
<comment type="similarity">
    <text evidence="2">Belongs to the DUF177 domain family.</text>
</comment>
<keyword evidence="4" id="KW-0690">Ribosome biogenesis</keyword>
<dbReference type="AlphaFoldDB" id="A0A246J5J5"/>
<dbReference type="GO" id="GO:0005829">
    <property type="term" value="C:cytosol"/>
    <property type="evidence" value="ECO:0007669"/>
    <property type="project" value="TreeGrafter"/>
</dbReference>
<evidence type="ECO:0000313" key="7">
    <source>
        <dbReference type="EMBL" id="OWQ87514.1"/>
    </source>
</evidence>
<dbReference type="InterPro" id="IPR039255">
    <property type="entry name" value="YceD_bac"/>
</dbReference>
<evidence type="ECO:0000256" key="6">
    <source>
        <dbReference type="SAM" id="MobiDB-lite"/>
    </source>
</evidence>
<dbReference type="InterPro" id="IPR003772">
    <property type="entry name" value="YceD"/>
</dbReference>
<evidence type="ECO:0000256" key="1">
    <source>
        <dbReference type="ARBA" id="ARBA00002868"/>
    </source>
</evidence>
<reference evidence="7 8" key="1">
    <citation type="journal article" date="2008" name="Int. J. Syst. Evol. Microbiol.">
        <title>Description of Roseateles aquatilis sp. nov. and Roseateles terrae sp. nov., in the class Betaproteobacteria, and emended description of the genus Roseateles.</title>
        <authorList>
            <person name="Gomila M."/>
            <person name="Bowien B."/>
            <person name="Falsen E."/>
            <person name="Moore E.R."/>
            <person name="Lalucat J."/>
        </authorList>
    </citation>
    <scope>NUCLEOTIDE SEQUENCE [LARGE SCALE GENOMIC DNA]</scope>
    <source>
        <strain evidence="7 8">CCUG 48205</strain>
    </source>
</reference>
<dbReference type="EMBL" id="NIOF01000009">
    <property type="protein sequence ID" value="OWQ87514.1"/>
    <property type="molecule type" value="Genomic_DNA"/>
</dbReference>
<evidence type="ECO:0000256" key="3">
    <source>
        <dbReference type="ARBA" id="ARBA00015716"/>
    </source>
</evidence>
<gene>
    <name evidence="7" type="ORF">CDN99_18100</name>
</gene>
<name>A0A246J5J5_9BURK</name>
<evidence type="ECO:0000256" key="5">
    <source>
        <dbReference type="ARBA" id="ARBA00031841"/>
    </source>
</evidence>
<organism evidence="7 8">
    <name type="scientific">Roseateles aquatilis</name>
    <dbReference type="NCBI Taxonomy" id="431061"/>
    <lineage>
        <taxon>Bacteria</taxon>
        <taxon>Pseudomonadati</taxon>
        <taxon>Pseudomonadota</taxon>
        <taxon>Betaproteobacteria</taxon>
        <taxon>Burkholderiales</taxon>
        <taxon>Sphaerotilaceae</taxon>
        <taxon>Roseateles</taxon>
    </lineage>
</organism>
<accession>A0A246J5J5</accession>
<evidence type="ECO:0000256" key="2">
    <source>
        <dbReference type="ARBA" id="ARBA00010740"/>
    </source>
</evidence>
<proteinExistence type="inferred from homology"/>
<evidence type="ECO:0000313" key="8">
    <source>
        <dbReference type="Proteomes" id="UP000197468"/>
    </source>
</evidence>
<dbReference type="Pfam" id="PF02620">
    <property type="entry name" value="YceD"/>
    <property type="match status" value="1"/>
</dbReference>
<protein>
    <recommendedName>
        <fullName evidence="3">Large ribosomal RNA subunit accumulation protein YceD</fullName>
    </recommendedName>
    <alternativeName>
        <fullName evidence="5">23S rRNA accumulation protein YceD</fullName>
    </alternativeName>
</protein>
<dbReference type="PANTHER" id="PTHR38099">
    <property type="entry name" value="LARGE RIBOSOMAL RNA SUBUNIT ACCUMULATION PROTEIN YCED"/>
    <property type="match status" value="1"/>
</dbReference>
<evidence type="ECO:0000256" key="4">
    <source>
        <dbReference type="ARBA" id="ARBA00022517"/>
    </source>
</evidence>
<dbReference type="GO" id="GO:0042254">
    <property type="term" value="P:ribosome biogenesis"/>
    <property type="evidence" value="ECO:0007669"/>
    <property type="project" value="UniProtKB-KW"/>
</dbReference>
<dbReference type="OrthoDB" id="5297600at2"/>
<dbReference type="RefSeq" id="WP_088386297.1">
    <property type="nucleotide sequence ID" value="NZ_NIOF01000009.1"/>
</dbReference>
<keyword evidence="8" id="KW-1185">Reference proteome</keyword>
<comment type="function">
    <text evidence="1">Plays a role in synthesis, processing and/or stability of 23S rRNA.</text>
</comment>
<dbReference type="Proteomes" id="UP000197468">
    <property type="component" value="Unassembled WGS sequence"/>
</dbReference>
<feature type="region of interest" description="Disordered" evidence="6">
    <location>
        <begin position="150"/>
        <end position="170"/>
    </location>
</feature>
<sequence>MKPRSFDPLKLEMEAFARAGASLAGEWPVPSLPRLAESAAPESDPAQWPPVTWSARGELRTPRGGDAQIWLELTAAAQVALTCQRCLKPVREDLAVSRWFRFVRDEDKAAELDMDSDDDVLALARHVNLRELVEDELLLELPVVPRHEACPEPLPHANVEEEEAALEEERPNPFAALAALKKGSAGKA</sequence>